<proteinExistence type="inferred from homology"/>
<comment type="cofactor">
    <cofactor evidence="6">
        <name>Zn(2+)</name>
        <dbReference type="ChEBI" id="CHEBI:29105"/>
    </cofactor>
    <text evidence="6">Binds 2 Zn(2+) ions per subunit.</text>
</comment>
<keyword evidence="3 6" id="KW-0479">Metal-binding</keyword>
<reference evidence="8 9" key="1">
    <citation type="journal article" date="2019" name="Int. J. Syst. Evol. Microbiol.">
        <title>The Global Catalogue of Microorganisms (GCM) 10K type strain sequencing project: providing services to taxonomists for standard genome sequencing and annotation.</title>
        <authorList>
            <consortium name="The Broad Institute Genomics Platform"/>
            <consortium name="The Broad Institute Genome Sequencing Center for Infectious Disease"/>
            <person name="Wu L."/>
            <person name="Ma J."/>
        </authorList>
    </citation>
    <scope>NUCLEOTIDE SEQUENCE [LARGE SCALE GENOMIC DNA]</scope>
    <source>
        <strain evidence="8 9">JCM 1405</strain>
    </source>
</reference>
<dbReference type="PANTHER" id="PTHR43668:SF2">
    <property type="entry name" value="ALLANTOINASE"/>
    <property type="match status" value="1"/>
</dbReference>
<gene>
    <name evidence="6" type="primary">pyrC</name>
    <name evidence="8" type="ORF">GCM10008905_04080</name>
</gene>
<feature type="domain" description="Amidohydrolase-related" evidence="7">
    <location>
        <begin position="48"/>
        <end position="391"/>
    </location>
</feature>
<comment type="caution">
    <text evidence="8">The sequence shown here is derived from an EMBL/GenBank/DDBJ whole genome shotgun (WGS) entry which is preliminary data.</text>
</comment>
<comment type="function">
    <text evidence="1 6">Catalyzes the reversible cyclization of carbamoyl aspartate to dihydroorotate.</text>
</comment>
<feature type="binding site" evidence="6">
    <location>
        <begin position="59"/>
        <end position="61"/>
    </location>
    <ligand>
        <name>substrate</name>
    </ligand>
</feature>
<evidence type="ECO:0000256" key="4">
    <source>
        <dbReference type="ARBA" id="ARBA00022801"/>
    </source>
</evidence>
<feature type="active site" evidence="6">
    <location>
        <position position="279"/>
    </location>
</feature>
<dbReference type="InterPro" id="IPR032466">
    <property type="entry name" value="Metal_Hydrolase"/>
</dbReference>
<dbReference type="PROSITE" id="PS00483">
    <property type="entry name" value="DIHYDROOROTASE_2"/>
    <property type="match status" value="1"/>
</dbReference>
<dbReference type="InterPro" id="IPR050138">
    <property type="entry name" value="DHOase/Allantoinase_Hydrolase"/>
</dbReference>
<dbReference type="InterPro" id="IPR011059">
    <property type="entry name" value="Metal-dep_hydrolase_composite"/>
</dbReference>
<evidence type="ECO:0000256" key="1">
    <source>
        <dbReference type="ARBA" id="ARBA00002368"/>
    </source>
</evidence>
<feature type="binding site" evidence="6">
    <location>
        <position position="59"/>
    </location>
    <ligand>
        <name>Zn(2+)</name>
        <dbReference type="ChEBI" id="CHEBI:29105"/>
        <label>1</label>
    </ligand>
</feature>
<dbReference type="Gene3D" id="3.20.20.140">
    <property type="entry name" value="Metal-dependent hydrolases"/>
    <property type="match status" value="1"/>
</dbReference>
<accession>A0ABN1INC1</accession>
<evidence type="ECO:0000256" key="2">
    <source>
        <dbReference type="ARBA" id="ARBA00010286"/>
    </source>
</evidence>
<feature type="binding site" evidence="6">
    <location>
        <begin position="293"/>
        <end position="294"/>
    </location>
    <ligand>
        <name>substrate</name>
    </ligand>
</feature>
<dbReference type="SUPFAM" id="SSF51556">
    <property type="entry name" value="Metallo-dependent hydrolases"/>
    <property type="match status" value="1"/>
</dbReference>
<dbReference type="InterPro" id="IPR004722">
    <property type="entry name" value="DHOase"/>
</dbReference>
<dbReference type="HAMAP" id="MF_00220_B">
    <property type="entry name" value="PyrC_classI_B"/>
    <property type="match status" value="1"/>
</dbReference>
<dbReference type="CDD" id="cd01317">
    <property type="entry name" value="DHOase_IIa"/>
    <property type="match status" value="1"/>
</dbReference>
<sequence length="395" mass="44089">MELLIKGARVVDWRGDFYGDIYIKNGLINEIGEDLKKDCKVIDGQGKVVMPAFVDLHVHFREPGFTYKEDIESGSRAAVRGGYTAVNLMANTNPICSNMEVVNEVITRGEKINLVDIHQTVSITKDFDGKTISHIDTLEDKVKIMSEDGKEVMNSSTMLNAMVKAKDKNIIVMCHCENEELVALDTRLSENTMTWRNIALAKYTKCPIHIAHVSTKEAMEYIIDAKKGGYEITCEVAPHHIALTDEVEYRVNPPIRKEEDVNFLIKAIQDGWVDAIATDHAPHSHEDKLKGAPGISGIETAFSICYTKLVVEEGLSLSKLSEIMSKNPSNIMGLNKGEIKIGLEGDLVIIDLEKEIEIQGKKFISKGKNTPFDGMKFKGQILKTIKGGRIVYDYR</sequence>
<feature type="binding site" evidence="6">
    <location>
        <position position="57"/>
    </location>
    <ligand>
        <name>Zn(2+)</name>
        <dbReference type="ChEBI" id="CHEBI:29105"/>
        <label>1</label>
    </ligand>
</feature>
<feature type="binding site" evidence="6">
    <location>
        <position position="175"/>
    </location>
    <ligand>
        <name>Zn(2+)</name>
        <dbReference type="ChEBI" id="CHEBI:29105"/>
        <label>2</label>
    </ligand>
</feature>
<keyword evidence="9" id="KW-1185">Reference proteome</keyword>
<dbReference type="PROSITE" id="PS00482">
    <property type="entry name" value="DIHYDROOROTASE_1"/>
    <property type="match status" value="1"/>
</dbReference>
<dbReference type="NCBIfam" id="TIGR00857">
    <property type="entry name" value="pyrC_multi"/>
    <property type="match status" value="1"/>
</dbReference>
<dbReference type="InterPro" id="IPR002195">
    <property type="entry name" value="Dihydroorotase_CS"/>
</dbReference>
<feature type="binding site" evidence="6">
    <location>
        <position position="283"/>
    </location>
    <ligand>
        <name>substrate</name>
    </ligand>
</feature>
<evidence type="ECO:0000313" key="9">
    <source>
        <dbReference type="Proteomes" id="UP001500339"/>
    </source>
</evidence>
<dbReference type="PANTHER" id="PTHR43668">
    <property type="entry name" value="ALLANTOINASE"/>
    <property type="match status" value="1"/>
</dbReference>
<comment type="catalytic activity">
    <reaction evidence="6">
        <text>(S)-dihydroorotate + H2O = N-carbamoyl-L-aspartate + H(+)</text>
        <dbReference type="Rhea" id="RHEA:24296"/>
        <dbReference type="ChEBI" id="CHEBI:15377"/>
        <dbReference type="ChEBI" id="CHEBI:15378"/>
        <dbReference type="ChEBI" id="CHEBI:30864"/>
        <dbReference type="ChEBI" id="CHEBI:32814"/>
        <dbReference type="EC" id="3.5.2.3"/>
    </reaction>
</comment>
<feature type="binding site" evidence="6">
    <location>
        <position position="91"/>
    </location>
    <ligand>
        <name>substrate</name>
    </ligand>
</feature>
<evidence type="ECO:0000256" key="3">
    <source>
        <dbReference type="ARBA" id="ARBA00022723"/>
    </source>
</evidence>
<evidence type="ECO:0000313" key="8">
    <source>
        <dbReference type="EMBL" id="GAA0717976.1"/>
    </source>
</evidence>
<name>A0ABN1INC1_9CLOT</name>
<dbReference type="Pfam" id="PF01979">
    <property type="entry name" value="Amidohydro_1"/>
    <property type="match status" value="1"/>
</dbReference>
<dbReference type="InterPro" id="IPR006680">
    <property type="entry name" value="Amidohydro-rel"/>
</dbReference>
<feature type="binding site" evidence="6">
    <location>
        <position position="148"/>
    </location>
    <ligand>
        <name>Zn(2+)</name>
        <dbReference type="ChEBI" id="CHEBI:29105"/>
        <label>1</label>
    </ligand>
</feature>
<protein>
    <recommendedName>
        <fullName evidence="6">Dihydroorotase</fullName>
        <shortName evidence="6">DHOase</shortName>
        <ecNumber evidence="6">3.5.2.3</ecNumber>
    </recommendedName>
</protein>
<evidence type="ECO:0000256" key="5">
    <source>
        <dbReference type="ARBA" id="ARBA00022975"/>
    </source>
</evidence>
<keyword evidence="6" id="KW-0862">Zinc</keyword>
<dbReference type="Proteomes" id="UP001500339">
    <property type="component" value="Unassembled WGS sequence"/>
</dbReference>
<dbReference type="EC" id="3.5.2.3" evidence="6"/>
<feature type="binding site" evidence="6">
    <location>
        <position position="252"/>
    </location>
    <ligand>
        <name>substrate</name>
    </ligand>
</feature>
<dbReference type="RefSeq" id="WP_343765987.1">
    <property type="nucleotide sequence ID" value="NZ_BAAACF010000001.1"/>
</dbReference>
<feature type="binding site" evidence="6">
    <location>
        <position position="279"/>
    </location>
    <ligand>
        <name>Zn(2+)</name>
        <dbReference type="ChEBI" id="CHEBI:29105"/>
        <label>1</label>
    </ligand>
</feature>
<dbReference type="SUPFAM" id="SSF51338">
    <property type="entry name" value="Composite domain of metallo-dependent hydrolases"/>
    <property type="match status" value="1"/>
</dbReference>
<feature type="binding site" evidence="6">
    <location>
        <position position="148"/>
    </location>
    <ligand>
        <name>Zn(2+)</name>
        <dbReference type="ChEBI" id="CHEBI:29105"/>
        <label>2</label>
    </ligand>
</feature>
<organism evidence="8 9">
    <name type="scientific">Clostridium malenominatum</name>
    <dbReference type="NCBI Taxonomy" id="1539"/>
    <lineage>
        <taxon>Bacteria</taxon>
        <taxon>Bacillati</taxon>
        <taxon>Bacillota</taxon>
        <taxon>Clostridia</taxon>
        <taxon>Eubacteriales</taxon>
        <taxon>Clostridiaceae</taxon>
        <taxon>Clostridium</taxon>
    </lineage>
</organism>
<keyword evidence="5 6" id="KW-0665">Pyrimidine biosynthesis</keyword>
<evidence type="ECO:0000259" key="7">
    <source>
        <dbReference type="Pfam" id="PF01979"/>
    </source>
</evidence>
<feature type="binding site" evidence="6">
    <location>
        <position position="212"/>
    </location>
    <ligand>
        <name>Zn(2+)</name>
        <dbReference type="ChEBI" id="CHEBI:29105"/>
        <label>2</label>
    </ligand>
</feature>
<dbReference type="EMBL" id="BAAACF010000001">
    <property type="protein sequence ID" value="GAA0717976.1"/>
    <property type="molecule type" value="Genomic_DNA"/>
</dbReference>
<comment type="pathway">
    <text evidence="6">Pyrimidine metabolism; UMP biosynthesis via de novo pathway; (S)-dihydroorotate from bicarbonate: step 3/3.</text>
</comment>
<comment type="similarity">
    <text evidence="2 6">Belongs to the metallo-dependent hydrolases superfamily. DHOase family. Class I DHOase subfamily.</text>
</comment>
<evidence type="ECO:0000256" key="6">
    <source>
        <dbReference type="HAMAP-Rule" id="MF_00220"/>
    </source>
</evidence>
<keyword evidence="4 6" id="KW-0378">Hydrolase</keyword>